<comment type="pathway">
    <text evidence="2">Cofactor biosynthesis; thiamine diphosphate biosynthesis.</text>
</comment>
<evidence type="ECO:0000259" key="12">
    <source>
        <dbReference type="Pfam" id="PF09084"/>
    </source>
</evidence>
<dbReference type="PANTHER" id="PTHR31528:SF1">
    <property type="entry name" value="4-AMINO-5-HYDROXYMETHYL-2-METHYLPYRIMIDINE PHOSPHATE SYNTHASE THI11-RELATED"/>
    <property type="match status" value="1"/>
</dbReference>
<dbReference type="GO" id="GO:0016740">
    <property type="term" value="F:transferase activity"/>
    <property type="evidence" value="ECO:0007669"/>
    <property type="project" value="UniProtKB-KW"/>
</dbReference>
<reference evidence="13 14" key="1">
    <citation type="submission" date="2018-12" db="EMBL/GenBank/DDBJ databases">
        <authorList>
            <person name="Feng G."/>
            <person name="Zhu H."/>
        </authorList>
    </citation>
    <scope>NUCLEOTIDE SEQUENCE [LARGE SCALE GENOMIC DNA]</scope>
    <source>
        <strain evidence="13 14">LMG 26000</strain>
    </source>
</reference>
<comment type="caution">
    <text evidence="13">The sequence shown here is derived from an EMBL/GenBank/DDBJ whole genome shotgun (WGS) entry which is preliminary data.</text>
</comment>
<keyword evidence="6" id="KW-0479">Metal-binding</keyword>
<protein>
    <recommendedName>
        <fullName evidence="10">Thiamine pyrimidine synthase</fullName>
    </recommendedName>
</protein>
<evidence type="ECO:0000256" key="9">
    <source>
        <dbReference type="ARBA" id="ARBA00023004"/>
    </source>
</evidence>
<dbReference type="OrthoDB" id="9815602at2"/>
<dbReference type="EMBL" id="RWIU01000003">
    <property type="protein sequence ID" value="RSK43384.1"/>
    <property type="molecule type" value="Genomic_DNA"/>
</dbReference>
<evidence type="ECO:0000256" key="10">
    <source>
        <dbReference type="ARBA" id="ARBA00033171"/>
    </source>
</evidence>
<evidence type="ECO:0000256" key="4">
    <source>
        <dbReference type="ARBA" id="ARBA00011738"/>
    </source>
</evidence>
<comment type="catalytic activity">
    <reaction evidence="11">
        <text>N(6)-(pyridoxal phosphate)-L-lysyl-[4-amino-5-hydroxymethyl-2-methylpyrimidine phosphate synthase] + L-histidyl-[4-amino-5-hydroxymethyl-2-methylpyrimidine phosphate synthase] + 2 Fe(3+) + 4 H2O = L-lysyl-[4-amino-5-hydroxymethyl-2-methylpyrimidine phosphate synthase] + (2S)-2-amino-5-hydroxy-4-oxopentanoyl-[4-amino-5-hydroxymethyl-2-methylpyrimidine phosphate synthase] + 4-amino-2-methyl-5-(phosphooxymethyl)pyrimidine + 3-oxopropanoate + 2 Fe(2+) + 2 H(+)</text>
        <dbReference type="Rhea" id="RHEA:65756"/>
        <dbReference type="Rhea" id="RHEA-COMP:16892"/>
        <dbReference type="Rhea" id="RHEA-COMP:16893"/>
        <dbReference type="Rhea" id="RHEA-COMP:16894"/>
        <dbReference type="Rhea" id="RHEA-COMP:16895"/>
        <dbReference type="ChEBI" id="CHEBI:15377"/>
        <dbReference type="ChEBI" id="CHEBI:15378"/>
        <dbReference type="ChEBI" id="CHEBI:29033"/>
        <dbReference type="ChEBI" id="CHEBI:29034"/>
        <dbReference type="ChEBI" id="CHEBI:29969"/>
        <dbReference type="ChEBI" id="CHEBI:29979"/>
        <dbReference type="ChEBI" id="CHEBI:33190"/>
        <dbReference type="ChEBI" id="CHEBI:58354"/>
        <dbReference type="ChEBI" id="CHEBI:143915"/>
        <dbReference type="ChEBI" id="CHEBI:157692"/>
    </reaction>
    <physiologicalReaction direction="left-to-right" evidence="11">
        <dbReference type="Rhea" id="RHEA:65757"/>
    </physiologicalReaction>
</comment>
<evidence type="ECO:0000256" key="2">
    <source>
        <dbReference type="ARBA" id="ARBA00004948"/>
    </source>
</evidence>
<evidence type="ECO:0000256" key="11">
    <source>
        <dbReference type="ARBA" id="ARBA00048179"/>
    </source>
</evidence>
<dbReference type="InterPro" id="IPR015168">
    <property type="entry name" value="SsuA/THI5"/>
</dbReference>
<dbReference type="PANTHER" id="PTHR31528">
    <property type="entry name" value="4-AMINO-5-HYDROXYMETHYL-2-METHYLPYRIMIDINE PHOSPHATE SYNTHASE THI11-RELATED"/>
    <property type="match status" value="1"/>
</dbReference>
<dbReference type="Pfam" id="PF09084">
    <property type="entry name" value="NMT1"/>
    <property type="match status" value="1"/>
</dbReference>
<proteinExistence type="inferred from homology"/>
<dbReference type="SUPFAM" id="SSF53850">
    <property type="entry name" value="Periplasmic binding protein-like II"/>
    <property type="match status" value="1"/>
</dbReference>
<evidence type="ECO:0000256" key="6">
    <source>
        <dbReference type="ARBA" id="ARBA00022723"/>
    </source>
</evidence>
<gene>
    <name evidence="13" type="ORF">EI293_10825</name>
</gene>
<organism evidence="13 14">
    <name type="scientific">Hymenobacter perfusus</name>
    <dbReference type="NCBI Taxonomy" id="1236770"/>
    <lineage>
        <taxon>Bacteria</taxon>
        <taxon>Pseudomonadati</taxon>
        <taxon>Bacteroidota</taxon>
        <taxon>Cytophagia</taxon>
        <taxon>Cytophagales</taxon>
        <taxon>Hymenobacteraceae</taxon>
        <taxon>Hymenobacter</taxon>
    </lineage>
</organism>
<dbReference type="RefSeq" id="WP_125437469.1">
    <property type="nucleotide sequence ID" value="NZ_RWIU01000003.1"/>
</dbReference>
<comment type="similarity">
    <text evidence="3">Belongs to the NMT1/THI5 family.</text>
</comment>
<feature type="domain" description="SsuA/THI5-like" evidence="12">
    <location>
        <begin position="13"/>
        <end position="231"/>
    </location>
</feature>
<dbReference type="AlphaFoldDB" id="A0A3R9MLQ3"/>
<comment type="subunit">
    <text evidence="4">Homodimer.</text>
</comment>
<evidence type="ECO:0000313" key="14">
    <source>
        <dbReference type="Proteomes" id="UP000270291"/>
    </source>
</evidence>
<dbReference type="GO" id="GO:0046872">
    <property type="term" value="F:metal ion binding"/>
    <property type="evidence" value="ECO:0007669"/>
    <property type="project" value="UniProtKB-KW"/>
</dbReference>
<keyword evidence="5" id="KW-0808">Transferase</keyword>
<dbReference type="Gene3D" id="3.40.190.10">
    <property type="entry name" value="Periplasmic binding protein-like II"/>
    <property type="match status" value="2"/>
</dbReference>
<evidence type="ECO:0000256" key="3">
    <source>
        <dbReference type="ARBA" id="ARBA00009406"/>
    </source>
</evidence>
<comment type="function">
    <text evidence="1">Responsible for the formation of the pyrimidine heterocycle in the thiamine biosynthesis pathway. Catalyzes the formation of hydroxymethylpyrimidine phosphate (HMP-P) from histidine and pyridoxal phosphate (PLP). The protein uses PLP and the active site histidine to form HMP-P, generating an inactive enzyme. The enzyme can only undergo a single turnover, which suggests it is a suicide enzyme.</text>
</comment>
<dbReference type="InterPro" id="IPR027939">
    <property type="entry name" value="NMT1/THI5"/>
</dbReference>
<keyword evidence="9" id="KW-0408">Iron</keyword>
<evidence type="ECO:0000313" key="13">
    <source>
        <dbReference type="EMBL" id="RSK43384.1"/>
    </source>
</evidence>
<evidence type="ECO:0000256" key="1">
    <source>
        <dbReference type="ARBA" id="ARBA00003469"/>
    </source>
</evidence>
<evidence type="ECO:0000256" key="5">
    <source>
        <dbReference type="ARBA" id="ARBA00022679"/>
    </source>
</evidence>
<keyword evidence="7" id="KW-0663">Pyridoxal phosphate</keyword>
<evidence type="ECO:0000256" key="8">
    <source>
        <dbReference type="ARBA" id="ARBA00022977"/>
    </source>
</evidence>
<keyword evidence="8" id="KW-0784">Thiamine biosynthesis</keyword>
<dbReference type="Proteomes" id="UP000270291">
    <property type="component" value="Unassembled WGS sequence"/>
</dbReference>
<accession>A0A3R9MLQ3</accession>
<dbReference type="GO" id="GO:0009228">
    <property type="term" value="P:thiamine biosynthetic process"/>
    <property type="evidence" value="ECO:0007669"/>
    <property type="project" value="UniProtKB-KW"/>
</dbReference>
<evidence type="ECO:0000256" key="7">
    <source>
        <dbReference type="ARBA" id="ARBA00022898"/>
    </source>
</evidence>
<sequence length="302" mass="33747">MSEIKIALDWTVNTNHTGFVVAQELGWYAQHGLEVELLTPEADNYALTPAKKVELGQADFALCPLESIISYRIKAQPFDAIAVAALLTADLSSIVTLKRPDIQSPKDLAGKIYASYQARYEDQIVAKMLENDGATGPLTITYPEKLGIWNTLLQQQADATWIFDNWEGVQARQQGVELTSFRLAEYGIPYGYSPVIMASEKRVLENGKAYRTFLRVSRQGFLHAKDHPEEAVALLQKLVPAADRNPGFLLESQQYTAEYYGSGPGWGHMSPAKVQRYLDWLAEHGLETRKLPLSEVMTNDLL</sequence>
<name>A0A3R9MLQ3_9BACT</name>
<keyword evidence="14" id="KW-1185">Reference proteome</keyword>